<evidence type="ECO:0000256" key="1">
    <source>
        <dbReference type="SAM" id="MobiDB-lite"/>
    </source>
</evidence>
<comment type="caution">
    <text evidence="2">The sequence shown here is derived from an EMBL/GenBank/DDBJ whole genome shotgun (WGS) entry which is preliminary data.</text>
</comment>
<evidence type="ECO:0000313" key="2">
    <source>
        <dbReference type="EMBL" id="KAJ1352053.1"/>
    </source>
</evidence>
<protein>
    <submittedName>
        <fullName evidence="2">Uncharacterized protein</fullName>
    </submittedName>
</protein>
<gene>
    <name evidence="2" type="ORF">KIN20_008241</name>
</gene>
<keyword evidence="3" id="KW-1185">Reference proteome</keyword>
<proteinExistence type="predicted"/>
<dbReference type="AlphaFoldDB" id="A0AAD5M9H6"/>
<dbReference type="Proteomes" id="UP001196413">
    <property type="component" value="Unassembled WGS sequence"/>
</dbReference>
<organism evidence="2 3">
    <name type="scientific">Parelaphostrongylus tenuis</name>
    <name type="common">Meningeal worm</name>
    <dbReference type="NCBI Taxonomy" id="148309"/>
    <lineage>
        <taxon>Eukaryota</taxon>
        <taxon>Metazoa</taxon>
        <taxon>Ecdysozoa</taxon>
        <taxon>Nematoda</taxon>
        <taxon>Chromadorea</taxon>
        <taxon>Rhabditida</taxon>
        <taxon>Rhabditina</taxon>
        <taxon>Rhabditomorpha</taxon>
        <taxon>Strongyloidea</taxon>
        <taxon>Metastrongylidae</taxon>
        <taxon>Parelaphostrongylus</taxon>
    </lineage>
</organism>
<reference evidence="2" key="1">
    <citation type="submission" date="2021-06" db="EMBL/GenBank/DDBJ databases">
        <title>Parelaphostrongylus tenuis whole genome reference sequence.</title>
        <authorList>
            <person name="Garwood T.J."/>
            <person name="Larsen P.A."/>
            <person name="Fountain-Jones N.M."/>
            <person name="Garbe J.R."/>
            <person name="Macchietto M.G."/>
            <person name="Kania S.A."/>
            <person name="Gerhold R.W."/>
            <person name="Richards J.E."/>
            <person name="Wolf T.M."/>
        </authorList>
    </citation>
    <scope>NUCLEOTIDE SEQUENCE</scope>
    <source>
        <strain evidence="2">MNPRO001-30</strain>
        <tissue evidence="2">Meninges</tissue>
    </source>
</reference>
<name>A0AAD5M9H6_PARTN</name>
<evidence type="ECO:0000313" key="3">
    <source>
        <dbReference type="Proteomes" id="UP001196413"/>
    </source>
</evidence>
<accession>A0AAD5M9H6</accession>
<dbReference type="EMBL" id="JAHQIW010001297">
    <property type="protein sequence ID" value="KAJ1352053.1"/>
    <property type="molecule type" value="Genomic_DNA"/>
</dbReference>
<feature type="region of interest" description="Disordered" evidence="1">
    <location>
        <begin position="21"/>
        <end position="47"/>
    </location>
</feature>
<sequence length="126" mass="14346">MMRETSEVDCFADVDQPAGNVTATDHSIDDDAEITSDTDWRSARLSSSDDNCSSFNDALRVQQLEEEQERLNNSLFSLSSHFAQVQFRLKQMLEAEGEDREILLKNLQDIAFKGCADMNEFKETKE</sequence>